<keyword evidence="4" id="KW-0067">ATP-binding</keyword>
<sequence>MSLLSILERHRLLDSEALAHIRRLQRDKGYLVEEALKELGPAHAGAAESAAALLERERRRALNVKGLRRVFSELSRHRGAAALLFVLSAGSAVFSFPFAFAWYLGTVLQHLRYSHDTSSLWVLTAVAATVLVTGTLLEFLLNTWAAQCNFHITQGLVMRCWERLLHMPYVLYRRQEQGRLLSHLTDVLEVLQKHQLYTLRNLLRSLCLIVASTVALLSFHVAFVLIVVPAVVLTCGVPILLSDRATPSLRQEPKLMGRLSGFLKAAFASHWLLRFQGAEAVERRLAHIAAGHFNNQARKWLTWNLAYNSRVTLTLLSFLSVLWIGGSLYLAGTLSLGDLVTAYVLVTMVTPKLDDVYRIYVYGQSMQANYDILDELMSAPVQEAPGPREGEAPRITSLRLEGASFRYRPGEPEVLRDVSLELRRGQHCAIQGESGAGKSTLVDVLLGLLHPDTGRLLVNGQPLSPAELPGFWRRVALHDQANFVFLDRSAAANATPARGDTGPGEEWRRLADRLGLPLWGHKRPSELSGGERQRICLLRTLATPADIYIFDEPTSALDEANARLVLDSILALRDAIVLVISHAPEVLQRFEQVLRVEQGRVTSSTAAPGHEREPAA</sequence>
<evidence type="ECO:0000256" key="1">
    <source>
        <dbReference type="ARBA" id="ARBA00004651"/>
    </source>
</evidence>
<evidence type="ECO:0000259" key="8">
    <source>
        <dbReference type="PROSITE" id="PS50893"/>
    </source>
</evidence>
<dbReference type="RefSeq" id="WP_245768867.1">
    <property type="nucleotide sequence ID" value="NZ_FOAP01000018.1"/>
</dbReference>
<dbReference type="InterPro" id="IPR011527">
    <property type="entry name" value="ABC1_TM_dom"/>
</dbReference>
<feature type="transmembrane region" description="Helical" evidence="7">
    <location>
        <begin position="120"/>
        <end position="141"/>
    </location>
</feature>
<keyword evidence="2 7" id="KW-0812">Transmembrane</keyword>
<evidence type="ECO:0000259" key="9">
    <source>
        <dbReference type="PROSITE" id="PS50929"/>
    </source>
</evidence>
<dbReference type="CDD" id="cd03228">
    <property type="entry name" value="ABCC_MRP_Like"/>
    <property type="match status" value="1"/>
</dbReference>
<evidence type="ECO:0000313" key="10">
    <source>
        <dbReference type="EMBL" id="SEM54290.1"/>
    </source>
</evidence>
<organism evidence="10 11">
    <name type="scientific">Stigmatella aurantiaca</name>
    <dbReference type="NCBI Taxonomy" id="41"/>
    <lineage>
        <taxon>Bacteria</taxon>
        <taxon>Pseudomonadati</taxon>
        <taxon>Myxococcota</taxon>
        <taxon>Myxococcia</taxon>
        <taxon>Myxococcales</taxon>
        <taxon>Cystobacterineae</taxon>
        <taxon>Archangiaceae</taxon>
        <taxon>Stigmatella</taxon>
    </lineage>
</organism>
<evidence type="ECO:0000256" key="7">
    <source>
        <dbReference type="SAM" id="Phobius"/>
    </source>
</evidence>
<keyword evidence="6 7" id="KW-0472">Membrane</keyword>
<protein>
    <submittedName>
        <fullName evidence="10">ABC-type multidrug transport system, ATPase and permease component</fullName>
    </submittedName>
</protein>
<dbReference type="PROSITE" id="PS00211">
    <property type="entry name" value="ABC_TRANSPORTER_1"/>
    <property type="match status" value="1"/>
</dbReference>
<evidence type="ECO:0000313" key="11">
    <source>
        <dbReference type="Proteomes" id="UP000182719"/>
    </source>
</evidence>
<dbReference type="Gene3D" id="3.40.50.300">
    <property type="entry name" value="P-loop containing nucleotide triphosphate hydrolases"/>
    <property type="match status" value="1"/>
</dbReference>
<evidence type="ECO:0000256" key="3">
    <source>
        <dbReference type="ARBA" id="ARBA00022741"/>
    </source>
</evidence>
<dbReference type="GO" id="GO:0005524">
    <property type="term" value="F:ATP binding"/>
    <property type="evidence" value="ECO:0007669"/>
    <property type="project" value="UniProtKB-KW"/>
</dbReference>
<feature type="domain" description="ABC transporter" evidence="8">
    <location>
        <begin position="398"/>
        <end position="616"/>
    </location>
</feature>
<dbReference type="PROSITE" id="PS50929">
    <property type="entry name" value="ABC_TM1F"/>
    <property type="match status" value="1"/>
</dbReference>
<dbReference type="InterPro" id="IPR036640">
    <property type="entry name" value="ABC1_TM_sf"/>
</dbReference>
<dbReference type="GO" id="GO:0016887">
    <property type="term" value="F:ATP hydrolysis activity"/>
    <property type="evidence" value="ECO:0007669"/>
    <property type="project" value="InterPro"/>
</dbReference>
<evidence type="ECO:0000256" key="4">
    <source>
        <dbReference type="ARBA" id="ARBA00022840"/>
    </source>
</evidence>
<feature type="domain" description="ABC transmembrane type-1" evidence="9">
    <location>
        <begin position="82"/>
        <end position="365"/>
    </location>
</feature>
<name>A0A1H7Z762_STIAU</name>
<gene>
    <name evidence="10" type="ORF">SAMN05444354_11898</name>
</gene>
<dbReference type="SUPFAM" id="SSF90123">
    <property type="entry name" value="ABC transporter transmembrane region"/>
    <property type="match status" value="1"/>
</dbReference>
<dbReference type="GO" id="GO:0005886">
    <property type="term" value="C:plasma membrane"/>
    <property type="evidence" value="ECO:0007669"/>
    <property type="project" value="UniProtKB-SubCell"/>
</dbReference>
<dbReference type="GO" id="GO:0015421">
    <property type="term" value="F:ABC-type oligopeptide transporter activity"/>
    <property type="evidence" value="ECO:0007669"/>
    <property type="project" value="TreeGrafter"/>
</dbReference>
<dbReference type="SMART" id="SM00382">
    <property type="entry name" value="AAA"/>
    <property type="match status" value="1"/>
</dbReference>
<comment type="subcellular location">
    <subcellularLocation>
        <location evidence="1">Cell membrane</location>
        <topology evidence="1">Multi-pass membrane protein</topology>
    </subcellularLocation>
</comment>
<dbReference type="Gene3D" id="1.20.1560.10">
    <property type="entry name" value="ABC transporter type 1, transmembrane domain"/>
    <property type="match status" value="1"/>
</dbReference>
<feature type="transmembrane region" description="Helical" evidence="7">
    <location>
        <begin position="201"/>
        <end position="217"/>
    </location>
</feature>
<accession>A0A1H7Z762</accession>
<keyword evidence="11" id="KW-1185">Reference proteome</keyword>
<keyword evidence="5 7" id="KW-1133">Transmembrane helix</keyword>
<evidence type="ECO:0000256" key="2">
    <source>
        <dbReference type="ARBA" id="ARBA00022692"/>
    </source>
</evidence>
<feature type="transmembrane region" description="Helical" evidence="7">
    <location>
        <begin position="79"/>
        <end position="100"/>
    </location>
</feature>
<dbReference type="Proteomes" id="UP000182719">
    <property type="component" value="Unassembled WGS sequence"/>
</dbReference>
<keyword evidence="3" id="KW-0547">Nucleotide-binding</keyword>
<dbReference type="InterPro" id="IPR017871">
    <property type="entry name" value="ABC_transporter-like_CS"/>
</dbReference>
<dbReference type="PROSITE" id="PS50893">
    <property type="entry name" value="ABC_TRANSPORTER_2"/>
    <property type="match status" value="1"/>
</dbReference>
<dbReference type="Pfam" id="PF00664">
    <property type="entry name" value="ABC_membrane"/>
    <property type="match status" value="1"/>
</dbReference>
<dbReference type="AlphaFoldDB" id="A0A1H7Z762"/>
<evidence type="ECO:0000256" key="6">
    <source>
        <dbReference type="ARBA" id="ARBA00023136"/>
    </source>
</evidence>
<dbReference type="InterPro" id="IPR039421">
    <property type="entry name" value="Type_1_exporter"/>
</dbReference>
<dbReference type="SUPFAM" id="SSF52540">
    <property type="entry name" value="P-loop containing nucleoside triphosphate hydrolases"/>
    <property type="match status" value="1"/>
</dbReference>
<dbReference type="PANTHER" id="PTHR43394:SF1">
    <property type="entry name" value="ATP-BINDING CASSETTE SUB-FAMILY B MEMBER 10, MITOCHONDRIAL"/>
    <property type="match status" value="1"/>
</dbReference>
<dbReference type="InterPro" id="IPR003593">
    <property type="entry name" value="AAA+_ATPase"/>
</dbReference>
<dbReference type="EMBL" id="FOAP01000018">
    <property type="protein sequence ID" value="SEM54290.1"/>
    <property type="molecule type" value="Genomic_DNA"/>
</dbReference>
<evidence type="ECO:0000256" key="5">
    <source>
        <dbReference type="ARBA" id="ARBA00022989"/>
    </source>
</evidence>
<reference evidence="11" key="1">
    <citation type="submission" date="2016-10" db="EMBL/GenBank/DDBJ databases">
        <authorList>
            <person name="Varghese N."/>
            <person name="Submissions S."/>
        </authorList>
    </citation>
    <scope>NUCLEOTIDE SEQUENCE [LARGE SCALE GENOMIC DNA]</scope>
    <source>
        <strain evidence="11">DSM 17044</strain>
    </source>
</reference>
<feature type="transmembrane region" description="Helical" evidence="7">
    <location>
        <begin position="305"/>
        <end position="324"/>
    </location>
</feature>
<dbReference type="InterPro" id="IPR027417">
    <property type="entry name" value="P-loop_NTPase"/>
</dbReference>
<dbReference type="Pfam" id="PF00005">
    <property type="entry name" value="ABC_tran"/>
    <property type="match status" value="1"/>
</dbReference>
<proteinExistence type="predicted"/>
<dbReference type="InterPro" id="IPR003439">
    <property type="entry name" value="ABC_transporter-like_ATP-bd"/>
</dbReference>
<dbReference type="PANTHER" id="PTHR43394">
    <property type="entry name" value="ATP-DEPENDENT PERMEASE MDL1, MITOCHONDRIAL"/>
    <property type="match status" value="1"/>
</dbReference>
<feature type="transmembrane region" description="Helical" evidence="7">
    <location>
        <begin position="223"/>
        <end position="241"/>
    </location>
</feature>